<dbReference type="EMBL" id="WMIG01000002">
    <property type="protein sequence ID" value="MTH58769.1"/>
    <property type="molecule type" value="Genomic_DNA"/>
</dbReference>
<organism evidence="12 13">
    <name type="scientific">Paracoccus litorisediminis</name>
    <dbReference type="NCBI Taxonomy" id="2006130"/>
    <lineage>
        <taxon>Bacteria</taxon>
        <taxon>Pseudomonadati</taxon>
        <taxon>Pseudomonadota</taxon>
        <taxon>Alphaproteobacteria</taxon>
        <taxon>Rhodobacterales</taxon>
        <taxon>Paracoccaceae</taxon>
        <taxon>Paracoccus</taxon>
    </lineage>
</organism>
<evidence type="ECO:0000256" key="10">
    <source>
        <dbReference type="SAM" id="SignalP"/>
    </source>
</evidence>
<dbReference type="GO" id="GO:0008360">
    <property type="term" value="P:regulation of cell shape"/>
    <property type="evidence" value="ECO:0007669"/>
    <property type="project" value="UniProtKB-UniRule"/>
</dbReference>
<dbReference type="InterPro" id="IPR050979">
    <property type="entry name" value="LD-transpeptidase"/>
</dbReference>
<dbReference type="GO" id="GO:0071555">
    <property type="term" value="P:cell wall organization"/>
    <property type="evidence" value="ECO:0007669"/>
    <property type="project" value="UniProtKB-UniRule"/>
</dbReference>
<dbReference type="GO" id="GO:0016757">
    <property type="term" value="F:glycosyltransferase activity"/>
    <property type="evidence" value="ECO:0007669"/>
    <property type="project" value="UniProtKB-KW"/>
</dbReference>
<dbReference type="Gene3D" id="2.40.440.10">
    <property type="entry name" value="L,D-transpeptidase catalytic domain-like"/>
    <property type="match status" value="1"/>
</dbReference>
<sequence length="246" mass="26043">MRLASLMLAMGLGLAACAPTQTTTPTRSSVASGVYGARTDSGPNGQPIEIHAVRNAYLTDRNTRQRVAYNGSEAPGTIVVDPYARYLYHVIAPGEAMRYGVAVGKAGKNFAGGATIGRKQAWPSWTPTSNMVRTMPDLYGPLKNGLPGGIDNPLGSRAFYLYQGGRDTMYRIHGTMDPSSIGKATSAGCIRMFNQDVMDLFGEIPSGTRVKVRSHGESVALEGQLVQTPDGYLVPAAQTTTATAAP</sequence>
<evidence type="ECO:0000256" key="7">
    <source>
        <dbReference type="ARBA" id="ARBA00022984"/>
    </source>
</evidence>
<keyword evidence="8 9" id="KW-0961">Cell wall biogenesis/degradation</keyword>
<dbReference type="AlphaFoldDB" id="A0A844HID4"/>
<protein>
    <submittedName>
        <fullName evidence="12">L,D-transpeptidase family protein</fullName>
    </submittedName>
</protein>
<comment type="similarity">
    <text evidence="2">Belongs to the YkuD family.</text>
</comment>
<dbReference type="OrthoDB" id="9795305at2"/>
<evidence type="ECO:0000256" key="4">
    <source>
        <dbReference type="ARBA" id="ARBA00022679"/>
    </source>
</evidence>
<feature type="active site" description="Proton donor/acceptor" evidence="9">
    <location>
        <position position="173"/>
    </location>
</feature>
<comment type="pathway">
    <text evidence="1 9">Cell wall biogenesis; peptidoglycan biosynthesis.</text>
</comment>
<keyword evidence="5" id="KW-0378">Hydrolase</keyword>
<dbReference type="InterPro" id="IPR005490">
    <property type="entry name" value="LD_TPept_cat_dom"/>
</dbReference>
<dbReference type="PANTHER" id="PTHR30582:SF24">
    <property type="entry name" value="L,D-TRANSPEPTIDASE ERFK_SRFK-RELATED"/>
    <property type="match status" value="1"/>
</dbReference>
<dbReference type="GO" id="GO:0071972">
    <property type="term" value="F:peptidoglycan L,D-transpeptidase activity"/>
    <property type="evidence" value="ECO:0007669"/>
    <property type="project" value="TreeGrafter"/>
</dbReference>
<evidence type="ECO:0000256" key="5">
    <source>
        <dbReference type="ARBA" id="ARBA00022801"/>
    </source>
</evidence>
<dbReference type="FunFam" id="2.40.440.10:FF:000002">
    <property type="entry name" value="L,D-transpeptidase ErfK/SrfK"/>
    <property type="match status" value="1"/>
</dbReference>
<feature type="domain" description="L,D-TPase catalytic" evidence="11">
    <location>
        <begin position="76"/>
        <end position="213"/>
    </location>
</feature>
<dbReference type="PROSITE" id="PS52029">
    <property type="entry name" value="LD_TPASE"/>
    <property type="match status" value="1"/>
</dbReference>
<evidence type="ECO:0000313" key="12">
    <source>
        <dbReference type="EMBL" id="MTH58769.1"/>
    </source>
</evidence>
<feature type="chain" id="PRO_5032490843" evidence="10">
    <location>
        <begin position="19"/>
        <end position="246"/>
    </location>
</feature>
<keyword evidence="4" id="KW-0808">Transferase</keyword>
<dbReference type="PANTHER" id="PTHR30582">
    <property type="entry name" value="L,D-TRANSPEPTIDASE"/>
    <property type="match status" value="1"/>
</dbReference>
<dbReference type="GO" id="GO:0018104">
    <property type="term" value="P:peptidoglycan-protein cross-linking"/>
    <property type="evidence" value="ECO:0007669"/>
    <property type="project" value="TreeGrafter"/>
</dbReference>
<dbReference type="UniPathway" id="UPA00219"/>
<dbReference type="PROSITE" id="PS51257">
    <property type="entry name" value="PROKAR_LIPOPROTEIN"/>
    <property type="match status" value="1"/>
</dbReference>
<gene>
    <name evidence="12" type="ORF">GL300_06040</name>
</gene>
<evidence type="ECO:0000313" key="13">
    <source>
        <dbReference type="Proteomes" id="UP000449846"/>
    </source>
</evidence>
<keyword evidence="13" id="KW-1185">Reference proteome</keyword>
<keyword evidence="6 9" id="KW-0133">Cell shape</keyword>
<name>A0A844HID4_9RHOB</name>
<dbReference type="RefSeq" id="WP_155038698.1">
    <property type="nucleotide sequence ID" value="NZ_JBHGCD010000005.1"/>
</dbReference>
<accession>A0A844HID4</accession>
<dbReference type="InterPro" id="IPR038063">
    <property type="entry name" value="Transpep_catalytic_dom"/>
</dbReference>
<keyword evidence="3" id="KW-0328">Glycosyltransferase</keyword>
<comment type="caution">
    <text evidence="12">The sequence shown here is derived from an EMBL/GenBank/DDBJ whole genome shotgun (WGS) entry which is preliminary data.</text>
</comment>
<keyword evidence="10" id="KW-0732">Signal</keyword>
<feature type="active site" description="Nucleophile" evidence="9">
    <location>
        <position position="189"/>
    </location>
</feature>
<dbReference type="Proteomes" id="UP000449846">
    <property type="component" value="Unassembled WGS sequence"/>
</dbReference>
<reference evidence="12 13" key="1">
    <citation type="submission" date="2019-11" db="EMBL/GenBank/DDBJ databases">
        <authorList>
            <person name="Dong K."/>
        </authorList>
    </citation>
    <scope>NUCLEOTIDE SEQUENCE [LARGE SCALE GENOMIC DNA]</scope>
    <source>
        <strain evidence="12 13">NBRC 112902</strain>
    </source>
</reference>
<evidence type="ECO:0000256" key="1">
    <source>
        <dbReference type="ARBA" id="ARBA00004752"/>
    </source>
</evidence>
<evidence type="ECO:0000256" key="2">
    <source>
        <dbReference type="ARBA" id="ARBA00005992"/>
    </source>
</evidence>
<evidence type="ECO:0000256" key="9">
    <source>
        <dbReference type="PROSITE-ProRule" id="PRU01373"/>
    </source>
</evidence>
<evidence type="ECO:0000256" key="3">
    <source>
        <dbReference type="ARBA" id="ARBA00022676"/>
    </source>
</evidence>
<dbReference type="GO" id="GO:0005576">
    <property type="term" value="C:extracellular region"/>
    <property type="evidence" value="ECO:0007669"/>
    <property type="project" value="TreeGrafter"/>
</dbReference>
<dbReference type="SUPFAM" id="SSF141523">
    <property type="entry name" value="L,D-transpeptidase catalytic domain-like"/>
    <property type="match status" value="1"/>
</dbReference>
<dbReference type="Pfam" id="PF03734">
    <property type="entry name" value="YkuD"/>
    <property type="match status" value="1"/>
</dbReference>
<dbReference type="CDD" id="cd16913">
    <property type="entry name" value="YkuD_like"/>
    <property type="match status" value="1"/>
</dbReference>
<proteinExistence type="inferred from homology"/>
<evidence type="ECO:0000256" key="8">
    <source>
        <dbReference type="ARBA" id="ARBA00023316"/>
    </source>
</evidence>
<keyword evidence="7 9" id="KW-0573">Peptidoglycan synthesis</keyword>
<evidence type="ECO:0000256" key="6">
    <source>
        <dbReference type="ARBA" id="ARBA00022960"/>
    </source>
</evidence>
<evidence type="ECO:0000259" key="11">
    <source>
        <dbReference type="PROSITE" id="PS52029"/>
    </source>
</evidence>
<feature type="signal peptide" evidence="10">
    <location>
        <begin position="1"/>
        <end position="18"/>
    </location>
</feature>